<dbReference type="InterPro" id="IPR011990">
    <property type="entry name" value="TPR-like_helical_dom_sf"/>
</dbReference>
<keyword evidence="1" id="KW-0802">TPR repeat</keyword>
<feature type="repeat" description="TPR" evidence="1">
    <location>
        <begin position="430"/>
        <end position="463"/>
    </location>
</feature>
<feature type="region of interest" description="Disordered" evidence="2">
    <location>
        <begin position="117"/>
        <end position="141"/>
    </location>
</feature>
<proteinExistence type="predicted"/>
<protein>
    <submittedName>
        <fullName evidence="3">Uncharacterized protein</fullName>
    </submittedName>
</protein>
<dbReference type="PANTHER" id="PTHR46284">
    <property type="entry name" value="PROTEIN KINESIN LIGHT CHAIN-RELATED 3"/>
    <property type="match status" value="1"/>
</dbReference>
<dbReference type="AlphaFoldDB" id="A0ABD3RLE3"/>
<dbReference type="Pfam" id="PF13424">
    <property type="entry name" value="TPR_12"/>
    <property type="match status" value="2"/>
</dbReference>
<dbReference type="PANTHER" id="PTHR46284:SF1">
    <property type="entry name" value="PROTEIN KINESIN LIGHT CHAIN-RELATED 2"/>
    <property type="match status" value="1"/>
</dbReference>
<name>A0ABD3RLE3_9LAMI</name>
<gene>
    <name evidence="3" type="ORF">ACJIZ3_015060</name>
</gene>
<dbReference type="Gene3D" id="1.25.40.10">
    <property type="entry name" value="Tetratricopeptide repeat domain"/>
    <property type="match status" value="2"/>
</dbReference>
<dbReference type="SMART" id="SM00028">
    <property type="entry name" value="TPR"/>
    <property type="match status" value="10"/>
</dbReference>
<evidence type="ECO:0000313" key="4">
    <source>
        <dbReference type="Proteomes" id="UP001634393"/>
    </source>
</evidence>
<comment type="caution">
    <text evidence="3">The sequence shown here is derived from an EMBL/GenBank/DDBJ whole genome shotgun (WGS) entry which is preliminary data.</text>
</comment>
<feature type="repeat" description="TPR" evidence="1">
    <location>
        <begin position="388"/>
        <end position="421"/>
    </location>
</feature>
<evidence type="ECO:0000256" key="2">
    <source>
        <dbReference type="SAM" id="MobiDB-lite"/>
    </source>
</evidence>
<feature type="compositionally biased region" description="Polar residues" evidence="2">
    <location>
        <begin position="120"/>
        <end position="133"/>
    </location>
</feature>
<dbReference type="EMBL" id="JBJXBP010000008">
    <property type="protein sequence ID" value="KAL3813792.1"/>
    <property type="molecule type" value="Genomic_DNA"/>
</dbReference>
<dbReference type="Proteomes" id="UP001634393">
    <property type="component" value="Unassembled WGS sequence"/>
</dbReference>
<reference evidence="3 4" key="1">
    <citation type="submission" date="2024-12" db="EMBL/GenBank/DDBJ databases">
        <title>The unique morphological basis and parallel evolutionary history of personate flowers in Penstemon.</title>
        <authorList>
            <person name="Depatie T.H."/>
            <person name="Wessinger C.A."/>
        </authorList>
    </citation>
    <scope>NUCLEOTIDE SEQUENCE [LARGE SCALE GENOMIC DNA]</scope>
    <source>
        <strain evidence="3">WTNN_2</strain>
        <tissue evidence="3">Leaf</tissue>
    </source>
</reference>
<evidence type="ECO:0000256" key="1">
    <source>
        <dbReference type="PROSITE-ProRule" id="PRU00339"/>
    </source>
</evidence>
<sequence>MPKYIMTGSKGHNLTKESEGYYLPNKENFTELRSPRSPLSTQSLSLSTLTLDSDSLDLAINRVANTSIEQLYHNVCEMQSSDQSPSRLSFLSYGEESRIDSELRFLAVGDYGAVKEENEGNNTQKTSLRSKSFSCKPPNGKQSVKNLRAFSSMKNERSPHFIGKIEGHGKSKGYLGPYLLKQARDMMSSGDSNPQKALELAIRAMKSFEVSLTHKPNLDFVMCLHVVASLYCRVGMYNEAIPILERSINIPVVDLGKNHALAKFSGCMQLGDTYAMLGQIENSIRFYKTALEIQRQVLGEKDHRLRETCRYLAEAHVQAMQYDEAEQLCLMALDIHKENGSLASLEEASDRRLLGLICDSKGDYESALEHYTLARMALASKGLNSDIASIDCNIGDAYLSLARYDEAIFAYQNALNKFNSSKEENHSKVASIFVRLGDLYNKIGKFGEAKSFLENALRIYAKPVPGSLSEEIASGLVDISTIFESMDEQEKALELLKKAIEVYGNAPGHTSTIAGIEAQIGALYYILGIYYESYEYLKNAIEKFRALGEKKSAHFGIALNQMGLACVQLCLINEAASLFEEAGSVLETECGFFHAHTLGIYSNLSGTYDAMGRTADAIEILEYVVKMREEKLGTANSDVEDEKCRLAELLKEAGIVRNKKSRSLGTLLGNNSYYIRDQDKIEVQ</sequence>
<keyword evidence="4" id="KW-1185">Reference proteome</keyword>
<organism evidence="3 4">
    <name type="scientific">Penstemon smallii</name>
    <dbReference type="NCBI Taxonomy" id="265156"/>
    <lineage>
        <taxon>Eukaryota</taxon>
        <taxon>Viridiplantae</taxon>
        <taxon>Streptophyta</taxon>
        <taxon>Embryophyta</taxon>
        <taxon>Tracheophyta</taxon>
        <taxon>Spermatophyta</taxon>
        <taxon>Magnoliopsida</taxon>
        <taxon>eudicotyledons</taxon>
        <taxon>Gunneridae</taxon>
        <taxon>Pentapetalae</taxon>
        <taxon>asterids</taxon>
        <taxon>lamiids</taxon>
        <taxon>Lamiales</taxon>
        <taxon>Plantaginaceae</taxon>
        <taxon>Cheloneae</taxon>
        <taxon>Penstemon</taxon>
    </lineage>
</organism>
<accession>A0ABD3RLE3</accession>
<dbReference type="InterPro" id="IPR019734">
    <property type="entry name" value="TPR_rpt"/>
</dbReference>
<evidence type="ECO:0000313" key="3">
    <source>
        <dbReference type="EMBL" id="KAL3813792.1"/>
    </source>
</evidence>
<dbReference type="PROSITE" id="PS50005">
    <property type="entry name" value="TPR"/>
    <property type="match status" value="2"/>
</dbReference>
<dbReference type="SUPFAM" id="SSF48452">
    <property type="entry name" value="TPR-like"/>
    <property type="match status" value="3"/>
</dbReference>
<dbReference type="Pfam" id="PF13374">
    <property type="entry name" value="TPR_10"/>
    <property type="match status" value="2"/>
</dbReference>